<keyword evidence="6" id="KW-0832">Ubl conjugation</keyword>
<comment type="caution">
    <text evidence="9">The sequence shown here is derived from an EMBL/GenBank/DDBJ whole genome shotgun (WGS) entry which is preliminary data.</text>
</comment>
<dbReference type="EC" id="2.3.2.27" evidence="2"/>
<accession>A0A1V2JF51</accession>
<dbReference type="RefSeq" id="WP_071492970.1">
    <property type="nucleotide sequence ID" value="NZ_LT629702.1"/>
</dbReference>
<protein>
    <recommendedName>
        <fullName evidence="2">RING-type E3 ubiquitin transferase</fullName>
        <ecNumber evidence="2">2.3.2.27</ecNumber>
    </recommendedName>
</protein>
<keyword evidence="5" id="KW-0843">Virulence</keyword>
<organism evidence="9 10">
    <name type="scientific">Pseudomonas azotoformans</name>
    <dbReference type="NCBI Taxonomy" id="47878"/>
    <lineage>
        <taxon>Bacteria</taxon>
        <taxon>Pseudomonadati</taxon>
        <taxon>Pseudomonadota</taxon>
        <taxon>Gammaproteobacteria</taxon>
        <taxon>Pseudomonadales</taxon>
        <taxon>Pseudomonadaceae</taxon>
        <taxon>Pseudomonas</taxon>
    </lineage>
</organism>
<dbReference type="InterPro" id="IPR029487">
    <property type="entry name" value="NEL_dom"/>
</dbReference>
<keyword evidence="10" id="KW-1185">Reference proteome</keyword>
<feature type="domain" description="NEL" evidence="8">
    <location>
        <begin position="1704"/>
        <end position="2010"/>
    </location>
</feature>
<keyword evidence="6" id="KW-0833">Ubl conjugation pathway</keyword>
<keyword evidence="6" id="KW-0964">Secreted</keyword>
<dbReference type="GO" id="GO:0005576">
    <property type="term" value="C:extracellular region"/>
    <property type="evidence" value="ECO:0007669"/>
    <property type="project" value="UniProtKB-UniRule"/>
</dbReference>
<dbReference type="InterPro" id="IPR003591">
    <property type="entry name" value="Leu-rich_rpt_typical-subtyp"/>
</dbReference>
<dbReference type="Pfam" id="PF20178">
    <property type="entry name" value="ToxA_N"/>
    <property type="match status" value="1"/>
</dbReference>
<feature type="coiled-coil region" evidence="7">
    <location>
        <begin position="1388"/>
        <end position="1415"/>
    </location>
</feature>
<dbReference type="EMBL" id="MNPV01000005">
    <property type="protein sequence ID" value="ONH43909.1"/>
    <property type="molecule type" value="Genomic_DNA"/>
</dbReference>
<evidence type="ECO:0000256" key="3">
    <source>
        <dbReference type="ARBA" id="ARBA00022614"/>
    </source>
</evidence>
<keyword evidence="6" id="KW-1035">Host cytoplasm</keyword>
<dbReference type="PANTHER" id="PTHR48051:SF42">
    <property type="entry name" value="LEUCINE-RICH REPEAT-CONTAINING PROTEIN 18-LIKE"/>
    <property type="match status" value="1"/>
</dbReference>
<evidence type="ECO:0000256" key="6">
    <source>
        <dbReference type="PROSITE-ProRule" id="PRU01398"/>
    </source>
</evidence>
<reference evidence="9 10" key="1">
    <citation type="submission" date="2016-10" db="EMBL/GenBank/DDBJ databases">
        <title>Pseudomonas lactis sp. nov. and Pseudomonas paralactis sp. nov., isolated from bovine raw milk.</title>
        <authorList>
            <person name="Von Neubeck M."/>
            <person name="Huptas C."/>
            <person name="Glueck C."/>
            <person name="Krewinkel M."/>
            <person name="Stoeckel M."/>
            <person name="Stressler T."/>
            <person name="Fischer L."/>
            <person name="Hinrichs J."/>
            <person name="Scherer S."/>
            <person name="Wenning M."/>
        </authorList>
    </citation>
    <scope>NUCLEOTIDE SEQUENCE [LARGE SCALE GENOMIC DNA]</scope>
    <source>
        <strain evidence="9 10">DSM 18862</strain>
    </source>
</reference>
<dbReference type="GeneID" id="57377420"/>
<evidence type="ECO:0000256" key="2">
    <source>
        <dbReference type="ARBA" id="ARBA00012483"/>
    </source>
</evidence>
<dbReference type="PROSITE" id="PS51450">
    <property type="entry name" value="LRR"/>
    <property type="match status" value="1"/>
</dbReference>
<name>A0A1V2JF51_PSEAZ</name>
<keyword evidence="6" id="KW-0808">Transferase</keyword>
<comment type="similarity">
    <text evidence="6">Belongs to the LRR-containing bacterial E3 ligase family.</text>
</comment>
<evidence type="ECO:0000256" key="7">
    <source>
        <dbReference type="SAM" id="Coils"/>
    </source>
</evidence>
<evidence type="ECO:0000256" key="1">
    <source>
        <dbReference type="ARBA" id="ARBA00000900"/>
    </source>
</evidence>
<dbReference type="GO" id="GO:0016567">
    <property type="term" value="P:protein ubiquitination"/>
    <property type="evidence" value="ECO:0007669"/>
    <property type="project" value="InterPro"/>
</dbReference>
<keyword evidence="3" id="KW-0433">Leucine-rich repeat</keyword>
<dbReference type="PROSITE" id="PS52053">
    <property type="entry name" value="NEL"/>
    <property type="match status" value="1"/>
</dbReference>
<dbReference type="Gene3D" id="1.20.58.360">
    <property type="entry name" value="Shigella T3SS effector IpaH defines"/>
    <property type="match status" value="1"/>
</dbReference>
<dbReference type="Gene3D" id="3.80.10.10">
    <property type="entry name" value="Ribonuclease Inhibitor"/>
    <property type="match status" value="2"/>
</dbReference>
<dbReference type="GO" id="GO:0061630">
    <property type="term" value="F:ubiquitin protein ligase activity"/>
    <property type="evidence" value="ECO:0007669"/>
    <property type="project" value="UniProtKB-EC"/>
</dbReference>
<evidence type="ECO:0000256" key="5">
    <source>
        <dbReference type="ARBA" id="ARBA00023026"/>
    </source>
</evidence>
<dbReference type="GO" id="GO:0005737">
    <property type="term" value="C:cytoplasm"/>
    <property type="evidence" value="ECO:0007669"/>
    <property type="project" value="TreeGrafter"/>
</dbReference>
<proteinExistence type="inferred from homology"/>
<evidence type="ECO:0000313" key="9">
    <source>
        <dbReference type="EMBL" id="ONH43909.1"/>
    </source>
</evidence>
<dbReference type="InterPro" id="IPR001611">
    <property type="entry name" value="Leu-rich_rpt"/>
</dbReference>
<comment type="catalytic activity">
    <reaction evidence="1">
        <text>S-ubiquitinyl-[E2 ubiquitin-conjugating enzyme]-L-cysteine + [acceptor protein]-L-lysine = [E2 ubiquitin-conjugating enzyme]-L-cysteine + N(6)-ubiquitinyl-[acceptor protein]-L-lysine.</text>
        <dbReference type="EC" id="2.3.2.27"/>
    </reaction>
</comment>
<feature type="active site" description="Glycyl thioester intermediate" evidence="6">
    <location>
        <position position="1791"/>
    </location>
</feature>
<dbReference type="InterPro" id="IPR032675">
    <property type="entry name" value="LRR_dom_sf"/>
</dbReference>
<sequence>MPESPSVTDSRHHDLLKDAIPAWLTDVPSSYRSAVKHSDAALPAWYQQASAAQRKTLEDSVVASFTAQGKLDKAMSTLQDIDTFARPLLVKALNDRFKVQLDVDKTFLRLRKPITVSIASITAGWFEALKLPLLQAALHNFEEDECEAGAFHPSSGFVTKATSGDDFDAVSTTLTVAQFTGLCRSLDIGAKYQAYLKTFLQSQDAVAETALREKFTSAHRAALHTAAEQALLKKDISEADYRMVNAVIAGETSPMLNGQRVWFRDLSLARHRLTGVVVFLLSGQLHDTSQLLLYIPNDPQSPLKRYTLGQLKPLFKQRFTARDTPPAEDGNPTAYQRFFSQFVNYADRADYFSQFTQDTSDTTLSQDLAPFTPLLNQIRQGLDPFSIFSRVNDLPASPPPKQVPNEDPYLHPVITPPAHSGLFWREDFDLWDYLYEQHRAKVYADARSHAVPTADVDAAVRSRKLATLLNIGMLLLTGVSIFVPGLGEVMMAVMAGQLMYETFEGVEEWTEGDRKAAKAHLIDVAENLAFLAVMAGVGKGLGKLTAVPAEPVIEGLQPVTSADGKTRLWKPDLGPYASPVKLAADARPDAHGLYTQDGQRILPLEGRTYRVAQDPEGTEYRIQHPTRAEAYAPKLTHNGEGAWRHEGETPLAWDDTTLLRRLGLPAEALDDEQLFKAQEASGVSANALREAHANAETVPLLLADSLQRFRLHQQVTAFIEQLKSADPQVYPQADLGTQLDLMKRRGLLSSSPTLRVIDHEGRIVWDDEPYPPSSRRRTVLLTEQQLARGEGLREVLSTLQGTDPELVDIPGSPEDTLAIRAGKLRRELGDFVERFKVAQVEERYQTLTASTDLDVQRLKDAYPKLPTPIAVHLLTQLSTEDLVALRRTARLPDALAEQAQWAEQETRVARAYENLYLNTPYDLDSQRLALRTLETLPGWRRGARVELRQHSTQGPLLDAIGELDTAPSKTLVQLENGQFKGPRPTDLYQAILDTLSSGERQDLRLADARQLQAAIQANPLPRETLRDVLLEHPVRKPAYDATMRLLGGGRGYEKLVAPFRSTAQRVRKLYPSFSDAQVEAFIESLGSDVRTRLRLREAEYSKLETDLNAWVKANPPRLVVTAYDRAGGYNRVIAEDIKRCWRRESNNALKITSGMPLDLPALTADFSHVEKLQLSTRQWSGNAQTFLNNFRQVKTLSLESCELATLPEGLDAMPHLTQLNLNGNKIVLTPQSAAQLSRLHQLETLELNGNRLGITPDVSAMSRLQTLDLSYTGIDQWPTGLQDKPSLQLLDLRNNRLREIPEANLEPQPEQLETIARINGVTRLDGNPFPEAYSQRFDAYWRRLNEQRPDLIGTANVFDMRNPRLERTRALYPRRSILEARQFIWALGDAADAELLRLEQELEVLNAQLNTWAAAGGNTSSRTGSGYVRTQQRLLNGIDLDDRYKAKERILKCWRKETPTQHANDGTAIGLELDLSGLNLPSLPELDADFSHVGSLKLSNMRLSACPEQFLLRHSGVRWLDLSNNQLRELPMALNEMNGLTRLFLQNNQIRLTAETAQVLARRTTLRALLLKSNPLGITPDFSGFTDMRTLGLQDCGLETFPTGLGTQPLLDTVALRDNRITQLPDSLINPTDAQLAQSVQLTHKISLDNNPLTEQTRQQLRDYRARLEQAGLASADHPNQLVTSALAPVHTPLPPRIRDLVIIEPAQTRRWTQGLVEDQVAARETQWRQLREQPGSDGFFDMLNGLSESRGGHADLQQRVWRVIDAITQNSVESAALREQMFEWAGRATCCDRAGLSFSNVEIMAMVHNARALAADTNQAAALIKLSRGLFRLDEVEKTALNDIARRTEAINSNPRLSAREKAEQIALLEEVEIRLAYRFGLKDQTRLDLPGQPQTAQFIGLGRVSEEVLKATCDSILKLNNSPAELQALISREFWQEYLTQKYREQFEAQSQPFHERLAALHDQHVEGSLGDADYAQQAKDLQAQLAIQEAHLIETLTRTELRANPTT</sequence>
<dbReference type="InterPro" id="IPR050216">
    <property type="entry name" value="LRR_domain-containing"/>
</dbReference>
<dbReference type="SMART" id="SM00369">
    <property type="entry name" value="LRR_TYP"/>
    <property type="match status" value="6"/>
</dbReference>
<dbReference type="InterPro" id="IPR046673">
    <property type="entry name" value="ToxA_N"/>
</dbReference>
<keyword evidence="7" id="KW-0175">Coiled coil</keyword>
<dbReference type="SUPFAM" id="SSF52058">
    <property type="entry name" value="L domain-like"/>
    <property type="match status" value="1"/>
</dbReference>
<evidence type="ECO:0000313" key="10">
    <source>
        <dbReference type="Proteomes" id="UP000188559"/>
    </source>
</evidence>
<evidence type="ECO:0000259" key="8">
    <source>
        <dbReference type="PROSITE" id="PS52053"/>
    </source>
</evidence>
<evidence type="ECO:0000256" key="4">
    <source>
        <dbReference type="ARBA" id="ARBA00022737"/>
    </source>
</evidence>
<comment type="PTM">
    <text evidence="6">Ubiquitinated in the presence of host E1 ubiquitin-activating enzyme, E2 ubiquitin-conjugating enzyme and ubiquitin.</text>
</comment>
<dbReference type="OrthoDB" id="1467561at2"/>
<dbReference type="Proteomes" id="UP000188559">
    <property type="component" value="Unassembled WGS sequence"/>
</dbReference>
<dbReference type="PANTHER" id="PTHR48051">
    <property type="match status" value="1"/>
</dbReference>
<keyword evidence="4" id="KW-0677">Repeat</keyword>
<dbReference type="Pfam" id="PF14496">
    <property type="entry name" value="NEL"/>
    <property type="match status" value="1"/>
</dbReference>
<gene>
    <name evidence="9" type="ORF">BLL37_19150</name>
</gene>